<dbReference type="SUPFAM" id="SSF48371">
    <property type="entry name" value="ARM repeat"/>
    <property type="match status" value="1"/>
</dbReference>
<protein>
    <submittedName>
        <fullName evidence="6">Integrator complex subunit 4</fullName>
    </submittedName>
</protein>
<evidence type="ECO:0000259" key="3">
    <source>
        <dbReference type="Pfam" id="PF24493"/>
    </source>
</evidence>
<dbReference type="GO" id="GO:0016180">
    <property type="term" value="P:snRNA processing"/>
    <property type="evidence" value="ECO:0007669"/>
    <property type="project" value="TreeGrafter"/>
</dbReference>
<organism evidence="5 6">
    <name type="scientific">Ceratosolen solmsi marchali</name>
    <dbReference type="NCBI Taxonomy" id="326594"/>
    <lineage>
        <taxon>Eukaryota</taxon>
        <taxon>Metazoa</taxon>
        <taxon>Ecdysozoa</taxon>
        <taxon>Arthropoda</taxon>
        <taxon>Hexapoda</taxon>
        <taxon>Insecta</taxon>
        <taxon>Pterygota</taxon>
        <taxon>Neoptera</taxon>
        <taxon>Endopterygota</taxon>
        <taxon>Hymenoptera</taxon>
        <taxon>Apocrita</taxon>
        <taxon>Proctotrupomorpha</taxon>
        <taxon>Chalcidoidea</taxon>
        <taxon>Agaonidae</taxon>
        <taxon>Agaoninae</taxon>
        <taxon>Ceratosolen</taxon>
    </lineage>
</organism>
<dbReference type="InterPro" id="IPR016024">
    <property type="entry name" value="ARM-type_fold"/>
</dbReference>
<evidence type="ECO:0000259" key="4">
    <source>
        <dbReference type="Pfam" id="PF25458"/>
    </source>
</evidence>
<gene>
    <name evidence="6" type="primary">LOC105368819</name>
</gene>
<dbReference type="KEGG" id="csol:105368819"/>
<accession>A0AAJ6YXI1</accession>
<evidence type="ECO:0000313" key="5">
    <source>
        <dbReference type="Proteomes" id="UP000695007"/>
    </source>
</evidence>
<evidence type="ECO:0000313" key="6">
    <source>
        <dbReference type="RefSeq" id="XP_011506249.1"/>
    </source>
</evidence>
<dbReference type="InterPro" id="IPR056235">
    <property type="entry name" value="INTS4_8HBD"/>
</dbReference>
<dbReference type="Pfam" id="PF24493">
    <property type="entry name" value="INTS4_8HBD"/>
    <property type="match status" value="1"/>
</dbReference>
<dbReference type="AlphaFoldDB" id="A0AAJ6YXI1"/>
<dbReference type="GO" id="GO:0032039">
    <property type="term" value="C:integrator complex"/>
    <property type="evidence" value="ECO:0007669"/>
    <property type="project" value="TreeGrafter"/>
</dbReference>
<dbReference type="PANTHER" id="PTHR20938">
    <property type="entry name" value="INTEGRATOR COMPLEX SUBUNIT 4"/>
    <property type="match status" value="1"/>
</dbReference>
<dbReference type="InterPro" id="IPR057412">
    <property type="entry name" value="INTS4_C"/>
</dbReference>
<dbReference type="CTD" id="92105"/>
<dbReference type="InterPro" id="IPR011989">
    <property type="entry name" value="ARM-like"/>
</dbReference>
<dbReference type="Pfam" id="PF25458">
    <property type="entry name" value="INTS4_C"/>
    <property type="match status" value="1"/>
</dbReference>
<reference evidence="6" key="1">
    <citation type="submission" date="2025-08" db="UniProtKB">
        <authorList>
            <consortium name="RefSeq"/>
        </authorList>
    </citation>
    <scope>IDENTIFICATION</scope>
</reference>
<dbReference type="Proteomes" id="UP000695007">
    <property type="component" value="Unplaced"/>
</dbReference>
<feature type="domain" description="INTS4 8 helical bundle" evidence="3">
    <location>
        <begin position="586"/>
        <end position="779"/>
    </location>
</feature>
<sequence length="925" mass="102921">MAALMKKRVLAEFNQSQVITTEPPIKRLKTLRLLSSGSGKNGSISKGSSALAYVECLEKCKSGNDALQLLVRISDTIGQMALDDIPTVVRKLSERFTIEQEAAVRAKILWVFAELGELTHDSVEKAQIINESANLLKNEESHRVKSQGLATLLKLGEYNRMLVLKIARDHLADTWHGVQTRCLSIIGRYLSANAVDDTLVLVNNYAKSQDPRVRAQAFETMAELHLHRGCRLPASFFQEACQCLRDDYEIVRRAVLKLIWLLGNEYPENMISGGRDFVEDMRMVDSAFCKICGLMGDLSPRVRALAMSLLGSLKGVSRRHIEQALDKKQIRVEDEGLGVEERTGINTCGAFIHGLEDEFLEVRTAAVESLCALSLERPGIAHISLEFMVDMFNDEIQDVRLKAIESLRKMSASVTLSEDQLETILGALEDFSGEVREGLHTTLGASRLATKICLHMCVTRLLDNLSRYPQDQDSIYNCLASMGASHPYLTLPLVPQLLGQHPFLDTPEPNVAMPAYVSVLVLIFNAAAHCPSMHSLFTHHAVKHYHYLRDTMPHLVPRLKPALLISSTGRIDEKLIDEEIEDENARKFLEKMITAVENARPGGRVYTQLLDAAASDLDRLAEMDLRMEGVARFSALYIRCLLLLRSIIKEFTIPSNTSISNTSSNIKNKITLLHKYSQQLLRLFIGLGDNEMTLANDMWLKALALDLIRATNSDTGSALSLARQFLAETDSLPQDASKLPPFSKALVHQLPALGEAKPGTLMRLLLPLLVNIPLKGEEKLPRPSPSTKYCQAIIEEPVSDSDTVLKFTGGLILGIPMTAKILNLRDPSAVRIKLRHPDQKVQLLLPRKSDLKIQNSEKSNNYRLRTTVLLSHQVWMEACSIDVSIALLVPSDTPCTHQPLDDPCVIDLCKPTKISISPKQVKRGI</sequence>
<proteinExistence type="predicted"/>
<feature type="domain" description="Integrator complex subunit 4/Protein SIEL C-terminal Ig-like" evidence="4">
    <location>
        <begin position="794"/>
        <end position="920"/>
    </location>
</feature>
<dbReference type="PANTHER" id="PTHR20938:SF0">
    <property type="entry name" value="INTEGRATOR COMPLEX SUBUNIT 4"/>
    <property type="match status" value="1"/>
</dbReference>
<comment type="subcellular location">
    <subcellularLocation>
        <location evidence="1">Nucleus</location>
    </subcellularLocation>
</comment>
<keyword evidence="5" id="KW-1185">Reference proteome</keyword>
<dbReference type="RefSeq" id="XP_011506249.1">
    <property type="nucleotide sequence ID" value="XM_011507947.1"/>
</dbReference>
<dbReference type="Gene3D" id="1.25.10.10">
    <property type="entry name" value="Leucine-rich Repeat Variant"/>
    <property type="match status" value="2"/>
</dbReference>
<dbReference type="GeneID" id="105368819"/>
<evidence type="ECO:0000256" key="2">
    <source>
        <dbReference type="ARBA" id="ARBA00023242"/>
    </source>
</evidence>
<keyword evidence="2" id="KW-0539">Nucleus</keyword>
<name>A0AAJ6YXI1_9HYME</name>
<evidence type="ECO:0000256" key="1">
    <source>
        <dbReference type="ARBA" id="ARBA00004123"/>
    </source>
</evidence>